<keyword evidence="6" id="KW-0805">Transcription regulation</keyword>
<keyword evidence="4 11" id="KW-0863">Zinc-finger</keyword>
<dbReference type="RefSeq" id="XP_020720516.2">
    <property type="nucleotide sequence ID" value="XM_020864857.2"/>
</dbReference>
<dbReference type="GO" id="GO:0000978">
    <property type="term" value="F:RNA polymerase II cis-regulatory region sequence-specific DNA binding"/>
    <property type="evidence" value="ECO:0007669"/>
    <property type="project" value="TreeGrafter"/>
</dbReference>
<feature type="region of interest" description="Disordered" evidence="12">
    <location>
        <begin position="472"/>
        <end position="555"/>
    </location>
</feature>
<feature type="compositionally biased region" description="Low complexity" evidence="12">
    <location>
        <begin position="982"/>
        <end position="1007"/>
    </location>
</feature>
<dbReference type="GO" id="GO:0045165">
    <property type="term" value="P:cell fate commitment"/>
    <property type="evidence" value="ECO:0007669"/>
    <property type="project" value="TreeGrafter"/>
</dbReference>
<dbReference type="PROSITE" id="PS00344">
    <property type="entry name" value="GATA_ZN_FINGER_1"/>
    <property type="match status" value="2"/>
</dbReference>
<reference evidence="15" key="1">
    <citation type="submission" date="2025-08" db="UniProtKB">
        <authorList>
            <consortium name="RefSeq"/>
        </authorList>
    </citation>
    <scope>IDENTIFICATION</scope>
</reference>
<feature type="compositionally biased region" description="Basic residues" evidence="12">
    <location>
        <begin position="325"/>
        <end position="348"/>
    </location>
</feature>
<evidence type="ECO:0000256" key="11">
    <source>
        <dbReference type="PROSITE-ProRule" id="PRU00094"/>
    </source>
</evidence>
<evidence type="ECO:0000256" key="6">
    <source>
        <dbReference type="ARBA" id="ARBA00023015"/>
    </source>
</evidence>
<feature type="compositionally biased region" description="Low complexity" evidence="12">
    <location>
        <begin position="1059"/>
        <end position="1074"/>
    </location>
</feature>
<dbReference type="GO" id="GO:0005634">
    <property type="term" value="C:nucleus"/>
    <property type="evidence" value="ECO:0007669"/>
    <property type="project" value="UniProtKB-SubCell"/>
</dbReference>
<feature type="compositionally biased region" description="Polar residues" evidence="12">
    <location>
        <begin position="534"/>
        <end position="543"/>
    </location>
</feature>
<feature type="compositionally biased region" description="Basic and acidic residues" evidence="12">
    <location>
        <begin position="373"/>
        <end position="382"/>
    </location>
</feature>
<evidence type="ECO:0000256" key="3">
    <source>
        <dbReference type="ARBA" id="ARBA00022737"/>
    </source>
</evidence>
<dbReference type="GO" id="GO:0045944">
    <property type="term" value="P:positive regulation of transcription by RNA polymerase II"/>
    <property type="evidence" value="ECO:0007669"/>
    <property type="project" value="TreeGrafter"/>
</dbReference>
<dbReference type="GO" id="GO:0000981">
    <property type="term" value="F:DNA-binding transcription factor activity, RNA polymerase II-specific"/>
    <property type="evidence" value="ECO:0007669"/>
    <property type="project" value="TreeGrafter"/>
</dbReference>
<feature type="region of interest" description="Disordered" evidence="12">
    <location>
        <begin position="1058"/>
        <end position="1086"/>
    </location>
</feature>
<dbReference type="AlphaFoldDB" id="A0A9B7HZJ9"/>
<dbReference type="SUPFAM" id="SSF57716">
    <property type="entry name" value="Glucocorticoid receptor-like (DNA-binding domain)"/>
    <property type="match status" value="2"/>
</dbReference>
<feature type="region of interest" description="Disordered" evidence="12">
    <location>
        <begin position="315"/>
        <end position="403"/>
    </location>
</feature>
<evidence type="ECO:0000313" key="14">
    <source>
        <dbReference type="Proteomes" id="UP000835206"/>
    </source>
</evidence>
<feature type="compositionally biased region" description="Basic and acidic residues" evidence="12">
    <location>
        <begin position="190"/>
        <end position="199"/>
    </location>
</feature>
<keyword evidence="7" id="KW-0238">DNA-binding</keyword>
<protein>
    <submittedName>
        <fullName evidence="15">Hornerin isoform X1</fullName>
    </submittedName>
</protein>
<sequence>MLVRFCEIDDALDDRRNRASSGSLGRSIVWFSRSFALVLTELTEYMDDTATDYATERKARCVKVVGGSVEGYDDQESIRLMRIESGRSVAVQLFRQQQQLDDQEREWQRQRQRQPQRHQQLPYEKHGTEEGGDMVGGLEAGQQEIENGAVEEASNAEPVVTILVSTEQENDVDAVYGMHSLNFVSQDSDVGERGYRDQDSGEYGGGDSSKQEEQQQQQQVSQPLYQQHHQQRQRRQPQPQQDHHLHNPHYDYDHDHHHHHHQHQHHRSQYVQLGAREVSVTEGGDNGRSGEVCALSEENRAGSHALRSTMHRYGSESLSPTATDHHHHQHHHHHHSQRHHHQQHHHHQQQQQQQHLQSDATQQSVVLSSASHRHLEEQEAHSLSHSHSQSVPHQETDEDTERTSGITAAMRGARGDFTLGMLFPNLSTTGAASSAGDVGANDGHQQQHGHHHHHHHHLEEVLPDAAYLQHQIRASGGGGGTGNGNNGGADGGGGGGGGAEGNGGGGTGSGGGGSPTLRTGSSPGSSRSPHDDQQLSSPHRQGQSEGGGYSPSEHGRQSYAHLTAMQPPSSVQANHGLGQDTSDRVSDQLYMDSIYAHHTVGTAHHHQDHEAGSSTPHSPTGPLSSPLYRSMSSVTGMAAASATGTAGAYGLPYMTGSPTELTATPQQLWNAQGLGTTGLSTISEDYGSSGKSSGTVTHQALPAFSQPFCGRPSFRGYSPSYSTQQNTTGVGATVEPSTWSYGSPSNDTLATQYAAPSRRQPVVNSPSTPAQHQLTATASLSAMHNIEAEYFTEGRECVNCGAISTPLWRRDGTGHYLCNACGLYHKMNGMNRPLVKQPRRLSASRRVGTSCSNCQTTMTSLWRRNTLGEPVCNACGLYFKLHGVNRPHAMKKDSIQTRKRKPKMKSTDATAIAGTVASCTGNGEMVLEGDTRGFVPGPGDIVPMQAGRGLRMMAPRVESTRSGTSSTIECVSASHATSARHNGNTSITTASNNNSNNNNNANSSNNNVKLEPGTYGELRMNHTAVPQVTYGSNLYGSPQSASRIVSYQSEMYYDMIASQQQQPQQQQQQHQHQQLLETHSPKVECPSPPCANRSPVMISASHSPDHHQLASPHIVTLGNSSPNTAATKIILDNGHLDRPTVVSISS</sequence>
<feature type="compositionally biased region" description="Basic residues" evidence="12">
    <location>
        <begin position="447"/>
        <end position="456"/>
    </location>
</feature>
<dbReference type="InterPro" id="IPR039355">
    <property type="entry name" value="Transcription_factor_GATA"/>
</dbReference>
<keyword evidence="9" id="KW-0804">Transcription</keyword>
<dbReference type="OrthoDB" id="2162994at2759"/>
<dbReference type="GO" id="GO:0000122">
    <property type="term" value="P:negative regulation of transcription by RNA polymerase II"/>
    <property type="evidence" value="ECO:0007669"/>
    <property type="project" value="TreeGrafter"/>
</dbReference>
<accession>A0A9B7HZJ9</accession>
<feature type="compositionally biased region" description="Basic residues" evidence="12">
    <location>
        <begin position="256"/>
        <end position="268"/>
    </location>
</feature>
<keyword evidence="2" id="KW-0479">Metal-binding</keyword>
<dbReference type="FunFam" id="3.30.50.10:FF:000032">
    <property type="entry name" value="Transcription factor GATA-3"/>
    <property type="match status" value="1"/>
</dbReference>
<evidence type="ECO:0000313" key="15">
    <source>
        <dbReference type="RefSeq" id="XP_020720516.2"/>
    </source>
</evidence>
<dbReference type="PRINTS" id="PR00619">
    <property type="entry name" value="GATAZNFINGER"/>
</dbReference>
<evidence type="ECO:0000256" key="4">
    <source>
        <dbReference type="ARBA" id="ARBA00022771"/>
    </source>
</evidence>
<feature type="compositionally biased region" description="Polar residues" evidence="12">
    <location>
        <begin position="356"/>
        <end position="370"/>
    </location>
</feature>
<dbReference type="GeneID" id="100651336"/>
<evidence type="ECO:0000256" key="1">
    <source>
        <dbReference type="ARBA" id="ARBA00004123"/>
    </source>
</evidence>
<dbReference type="CDD" id="cd00202">
    <property type="entry name" value="ZnF_GATA"/>
    <property type="match status" value="2"/>
</dbReference>
<organism evidence="14 15">
    <name type="scientific">Bombus terrestris</name>
    <name type="common">Buff-tailed bumblebee</name>
    <name type="synonym">Apis terrestris</name>
    <dbReference type="NCBI Taxonomy" id="30195"/>
    <lineage>
        <taxon>Eukaryota</taxon>
        <taxon>Metazoa</taxon>
        <taxon>Ecdysozoa</taxon>
        <taxon>Arthropoda</taxon>
        <taxon>Hexapoda</taxon>
        <taxon>Insecta</taxon>
        <taxon>Pterygota</taxon>
        <taxon>Neoptera</taxon>
        <taxon>Endopterygota</taxon>
        <taxon>Hymenoptera</taxon>
        <taxon>Apocrita</taxon>
        <taxon>Aculeata</taxon>
        <taxon>Apoidea</taxon>
        <taxon>Anthophila</taxon>
        <taxon>Apidae</taxon>
        <taxon>Bombus</taxon>
        <taxon>Bombus</taxon>
    </lineage>
</organism>
<feature type="region of interest" description="Disordered" evidence="12">
    <location>
        <begin position="973"/>
        <end position="1012"/>
    </location>
</feature>
<evidence type="ECO:0000256" key="2">
    <source>
        <dbReference type="ARBA" id="ARBA00022723"/>
    </source>
</evidence>
<dbReference type="Gene3D" id="3.30.50.10">
    <property type="entry name" value="Erythroid Transcription Factor GATA-1, subunit A"/>
    <property type="match status" value="2"/>
</dbReference>
<name>A0A9B7HZJ9_BOMTE</name>
<feature type="region of interest" description="Disordered" evidence="12">
    <location>
        <begin position="187"/>
        <end position="303"/>
    </location>
</feature>
<feature type="compositionally biased region" description="Low complexity" evidence="12">
    <location>
        <begin position="214"/>
        <end position="228"/>
    </location>
</feature>
<dbReference type="InterPro" id="IPR013088">
    <property type="entry name" value="Znf_NHR/GATA"/>
</dbReference>
<feature type="region of interest" description="Disordered" evidence="12">
    <location>
        <begin position="602"/>
        <end position="628"/>
    </location>
</feature>
<dbReference type="PROSITE" id="PS50114">
    <property type="entry name" value="GATA_ZN_FINGER_2"/>
    <property type="match status" value="2"/>
</dbReference>
<dbReference type="Proteomes" id="UP000835206">
    <property type="component" value="Chromosome 10"/>
</dbReference>
<feature type="domain" description="GATA-type" evidence="13">
    <location>
        <begin position="791"/>
        <end position="845"/>
    </location>
</feature>
<keyword evidence="5" id="KW-0862">Zinc</keyword>
<evidence type="ECO:0000256" key="7">
    <source>
        <dbReference type="ARBA" id="ARBA00023125"/>
    </source>
</evidence>
<dbReference type="Pfam" id="PF00320">
    <property type="entry name" value="GATA"/>
    <property type="match status" value="2"/>
</dbReference>
<dbReference type="PANTHER" id="PTHR10071:SF337">
    <property type="entry name" value="GATA-BINDING FACTOR A"/>
    <property type="match status" value="1"/>
</dbReference>
<keyword evidence="8" id="KW-0010">Activator</keyword>
<evidence type="ECO:0000256" key="8">
    <source>
        <dbReference type="ARBA" id="ARBA00023159"/>
    </source>
</evidence>
<comment type="subcellular location">
    <subcellularLocation>
        <location evidence="1">Nucleus</location>
    </subcellularLocation>
</comment>
<gene>
    <name evidence="15" type="primary">LOC100651336</name>
</gene>
<keyword evidence="10" id="KW-0539">Nucleus</keyword>
<evidence type="ECO:0000256" key="12">
    <source>
        <dbReference type="SAM" id="MobiDB-lite"/>
    </source>
</evidence>
<dbReference type="SMART" id="SM00401">
    <property type="entry name" value="ZnF_GATA"/>
    <property type="match status" value="2"/>
</dbReference>
<evidence type="ECO:0000259" key="13">
    <source>
        <dbReference type="PROSITE" id="PS50114"/>
    </source>
</evidence>
<feature type="region of interest" description="Disordered" evidence="12">
    <location>
        <begin position="105"/>
        <end position="134"/>
    </location>
</feature>
<feature type="compositionally biased region" description="Polar residues" evidence="12">
    <location>
        <begin position="612"/>
        <end position="623"/>
    </location>
</feature>
<feature type="compositionally biased region" description="Gly residues" evidence="12">
    <location>
        <begin position="475"/>
        <end position="514"/>
    </location>
</feature>
<dbReference type="GO" id="GO:0008270">
    <property type="term" value="F:zinc ion binding"/>
    <property type="evidence" value="ECO:0007669"/>
    <property type="project" value="UniProtKB-KW"/>
</dbReference>
<dbReference type="InterPro" id="IPR000679">
    <property type="entry name" value="Znf_GATA"/>
</dbReference>
<feature type="compositionally biased region" description="Low complexity" evidence="12">
    <location>
        <begin position="515"/>
        <end position="527"/>
    </location>
</feature>
<evidence type="ECO:0000256" key="5">
    <source>
        <dbReference type="ARBA" id="ARBA00022833"/>
    </source>
</evidence>
<evidence type="ECO:0000256" key="10">
    <source>
        <dbReference type="ARBA" id="ARBA00023242"/>
    </source>
</evidence>
<keyword evidence="14" id="KW-1185">Reference proteome</keyword>
<evidence type="ECO:0000256" key="9">
    <source>
        <dbReference type="ARBA" id="ARBA00023163"/>
    </source>
</evidence>
<keyword evidence="3" id="KW-0677">Repeat</keyword>
<proteinExistence type="predicted"/>
<feature type="compositionally biased region" description="Basic and acidic residues" evidence="12">
    <location>
        <begin position="241"/>
        <end position="255"/>
    </location>
</feature>
<dbReference type="PANTHER" id="PTHR10071">
    <property type="entry name" value="TRANSCRIPTION FACTOR GATA FAMILY MEMBER"/>
    <property type="match status" value="1"/>
</dbReference>
<feature type="domain" description="GATA-type" evidence="13">
    <location>
        <begin position="845"/>
        <end position="898"/>
    </location>
</feature>
<dbReference type="FunFam" id="3.30.50.10:FF:000001">
    <property type="entry name" value="GATA transcription factor (GATAd)"/>
    <property type="match status" value="1"/>
</dbReference>
<feature type="compositionally biased region" description="Polar residues" evidence="12">
    <location>
        <begin position="383"/>
        <end position="393"/>
    </location>
</feature>
<feature type="region of interest" description="Disordered" evidence="12">
    <location>
        <begin position="430"/>
        <end position="458"/>
    </location>
</feature>